<dbReference type="EMBL" id="CAJFDI010000003">
    <property type="protein sequence ID" value="CAD5219387.1"/>
    <property type="molecule type" value="Genomic_DNA"/>
</dbReference>
<proteinExistence type="inferred from homology"/>
<evidence type="ECO:0000256" key="3">
    <source>
        <dbReference type="ARBA" id="ARBA00022692"/>
    </source>
</evidence>
<evidence type="ECO:0000256" key="4">
    <source>
        <dbReference type="ARBA" id="ARBA00022989"/>
    </source>
</evidence>
<dbReference type="PANTHER" id="PTHR21324:SF2">
    <property type="entry name" value="EG:22E5.9 PROTEIN"/>
    <property type="match status" value="1"/>
</dbReference>
<feature type="transmembrane region" description="Helical" evidence="6">
    <location>
        <begin position="73"/>
        <end position="94"/>
    </location>
</feature>
<dbReference type="Proteomes" id="UP000095284">
    <property type="component" value="Unplaced"/>
</dbReference>
<accession>A0A1I7SGY5</accession>
<evidence type="ECO:0000256" key="1">
    <source>
        <dbReference type="ARBA" id="ARBA00004127"/>
    </source>
</evidence>
<keyword evidence="10" id="KW-1185">Reference proteome</keyword>
<reference evidence="8" key="2">
    <citation type="submission" date="2020-09" db="EMBL/GenBank/DDBJ databases">
        <authorList>
            <person name="Kikuchi T."/>
        </authorList>
    </citation>
    <scope>NUCLEOTIDE SEQUENCE</scope>
    <source>
        <strain evidence="8">Ka4C1</strain>
    </source>
</reference>
<dbReference type="WBParaSite" id="BXY_1230000.1">
    <property type="protein sequence ID" value="BXY_1230000.1"/>
    <property type="gene ID" value="BXY_1230000"/>
</dbReference>
<dbReference type="Pfam" id="PF10277">
    <property type="entry name" value="Frag1"/>
    <property type="match status" value="1"/>
</dbReference>
<keyword evidence="5 6" id="KW-0472">Membrane</keyword>
<evidence type="ECO:0000259" key="7">
    <source>
        <dbReference type="Pfam" id="PF10277"/>
    </source>
</evidence>
<evidence type="ECO:0000313" key="11">
    <source>
        <dbReference type="WBParaSite" id="BXY_1230000.1"/>
    </source>
</evidence>
<name>A0A1I7SGY5_BURXY</name>
<dbReference type="EMBL" id="CAJFCV020000003">
    <property type="protein sequence ID" value="CAG9104616.1"/>
    <property type="molecule type" value="Genomic_DNA"/>
</dbReference>
<comment type="similarity">
    <text evidence="2">Belongs to the DRAM/TMEM150 family.</text>
</comment>
<dbReference type="OrthoDB" id="191706at2759"/>
<evidence type="ECO:0000313" key="8">
    <source>
        <dbReference type="EMBL" id="CAD5219387.1"/>
    </source>
</evidence>
<evidence type="ECO:0000256" key="6">
    <source>
        <dbReference type="SAM" id="Phobius"/>
    </source>
</evidence>
<feature type="transmembrane region" description="Helical" evidence="6">
    <location>
        <begin position="244"/>
        <end position="266"/>
    </location>
</feature>
<protein>
    <submittedName>
        <fullName evidence="8">(pine wood nematode) hypothetical protein</fullName>
    </submittedName>
</protein>
<keyword evidence="3 6" id="KW-0812">Transmembrane</keyword>
<evidence type="ECO:0000313" key="9">
    <source>
        <dbReference type="Proteomes" id="UP000095284"/>
    </source>
</evidence>
<dbReference type="AlphaFoldDB" id="A0A1I7SGY5"/>
<feature type="transmembrane region" description="Helical" evidence="6">
    <location>
        <begin position="114"/>
        <end position="136"/>
    </location>
</feature>
<dbReference type="GO" id="GO:0012505">
    <property type="term" value="C:endomembrane system"/>
    <property type="evidence" value="ECO:0007669"/>
    <property type="project" value="UniProtKB-SubCell"/>
</dbReference>
<dbReference type="Proteomes" id="UP000582659">
    <property type="component" value="Unassembled WGS sequence"/>
</dbReference>
<feature type="transmembrane region" description="Helical" evidence="6">
    <location>
        <begin position="176"/>
        <end position="195"/>
    </location>
</feature>
<feature type="domain" description="CWH43-like N-terminal" evidence="7">
    <location>
        <begin position="30"/>
        <end position="261"/>
    </location>
</feature>
<dbReference type="Proteomes" id="UP000659654">
    <property type="component" value="Unassembled WGS sequence"/>
</dbReference>
<sequence length="305" mass="33920">MSKVRDVGSNGNKGSTEGIEEGSIRLWTPIFPVLCCVCGLIAMFAGYLTAVLNHHIDAWLPLISEGGVFFPESGIFASFFNLTAFFWWITSFLICLQLHQHIRVHRGAHSKLRFVVYFMLATGLISGVGLVLLANFRLNSPGSVHGKGALALFFGGMAFSWCYIVMMAVLKQQPKWVWIGKVVLISIVSACVILHETGKRVPFLVTPFPNGTYPAWPQHINGVFRVDSDNPFFTHRVVTNAAEWALAIGYFLIVASSAYDLTFLRLQFEVKQRVSMIENLDPGTMVGVPTISRYNRKIEISDVAD</sequence>
<evidence type="ECO:0000256" key="2">
    <source>
        <dbReference type="ARBA" id="ARBA00006565"/>
    </source>
</evidence>
<feature type="transmembrane region" description="Helical" evidence="6">
    <location>
        <begin position="148"/>
        <end position="169"/>
    </location>
</feature>
<comment type="subcellular location">
    <subcellularLocation>
        <location evidence="1">Endomembrane system</location>
        <topology evidence="1">Multi-pass membrane protein</topology>
    </subcellularLocation>
</comment>
<gene>
    <name evidence="8" type="ORF">BXYJ_LOCUS5653</name>
</gene>
<dbReference type="PANTHER" id="PTHR21324">
    <property type="entry name" value="FASTING-INDUCIBLE INTEGRAL MEMBRANE PROTEIN TM6P1-RELATED"/>
    <property type="match status" value="1"/>
</dbReference>
<reference evidence="11" key="1">
    <citation type="submission" date="2016-11" db="UniProtKB">
        <authorList>
            <consortium name="WormBaseParasite"/>
        </authorList>
    </citation>
    <scope>IDENTIFICATION</scope>
</reference>
<keyword evidence="4 6" id="KW-1133">Transmembrane helix</keyword>
<organism evidence="9 11">
    <name type="scientific">Bursaphelenchus xylophilus</name>
    <name type="common">Pinewood nematode worm</name>
    <name type="synonym">Aphelenchoides xylophilus</name>
    <dbReference type="NCBI Taxonomy" id="6326"/>
    <lineage>
        <taxon>Eukaryota</taxon>
        <taxon>Metazoa</taxon>
        <taxon>Ecdysozoa</taxon>
        <taxon>Nematoda</taxon>
        <taxon>Chromadorea</taxon>
        <taxon>Rhabditida</taxon>
        <taxon>Tylenchina</taxon>
        <taxon>Tylenchomorpha</taxon>
        <taxon>Aphelenchoidea</taxon>
        <taxon>Aphelenchoididae</taxon>
        <taxon>Bursaphelenchus</taxon>
    </lineage>
</organism>
<evidence type="ECO:0000313" key="10">
    <source>
        <dbReference type="Proteomes" id="UP000659654"/>
    </source>
</evidence>
<dbReference type="InterPro" id="IPR050911">
    <property type="entry name" value="DRAM/TMEM150_Autophagy_Mod"/>
</dbReference>
<evidence type="ECO:0000256" key="5">
    <source>
        <dbReference type="ARBA" id="ARBA00023136"/>
    </source>
</evidence>
<dbReference type="InterPro" id="IPR019402">
    <property type="entry name" value="CWH43_N"/>
</dbReference>
<feature type="transmembrane region" description="Helical" evidence="6">
    <location>
        <begin position="30"/>
        <end position="53"/>
    </location>
</feature>